<dbReference type="InterPro" id="IPR001828">
    <property type="entry name" value="ANF_lig-bd_rcpt"/>
</dbReference>
<dbReference type="Pfam" id="PF01094">
    <property type="entry name" value="ANF_receptor"/>
    <property type="match status" value="3"/>
</dbReference>
<evidence type="ECO:0000256" key="4">
    <source>
        <dbReference type="ARBA" id="ARBA00023136"/>
    </source>
</evidence>
<keyword evidence="6" id="KW-0325">Glycoprotein</keyword>
<feature type="domain" description="Receptor ligand binding region" evidence="8">
    <location>
        <begin position="92"/>
        <end position="490"/>
    </location>
</feature>
<keyword evidence="2" id="KW-0812">Transmembrane</keyword>
<protein>
    <recommendedName>
        <fullName evidence="8">Receptor ligand binding region domain-containing protein</fullName>
    </recommendedName>
</protein>
<feature type="chain" id="PRO_5041666190" description="Receptor ligand binding region domain-containing protein" evidence="7">
    <location>
        <begin position="16"/>
        <end position="1223"/>
    </location>
</feature>
<dbReference type="PRINTS" id="PR00248">
    <property type="entry name" value="GPCRMGR"/>
</dbReference>
<keyword evidence="10" id="KW-1185">Reference proteome</keyword>
<dbReference type="Gene3D" id="3.40.50.2300">
    <property type="match status" value="6"/>
</dbReference>
<dbReference type="SUPFAM" id="SSF53822">
    <property type="entry name" value="Periplasmic binding protein-like I"/>
    <property type="match status" value="3"/>
</dbReference>
<comment type="subcellular location">
    <subcellularLocation>
        <location evidence="1">Membrane</location>
        <topology evidence="1">Multi-pass membrane protein</topology>
    </subcellularLocation>
</comment>
<evidence type="ECO:0000256" key="1">
    <source>
        <dbReference type="ARBA" id="ARBA00004141"/>
    </source>
</evidence>
<dbReference type="GO" id="GO:0016020">
    <property type="term" value="C:membrane"/>
    <property type="evidence" value="ECO:0007669"/>
    <property type="project" value="UniProtKB-SubCell"/>
</dbReference>
<evidence type="ECO:0000313" key="10">
    <source>
        <dbReference type="Proteomes" id="UP001186944"/>
    </source>
</evidence>
<keyword evidence="3" id="KW-1133">Transmembrane helix</keyword>
<dbReference type="AlphaFoldDB" id="A0AA89BM66"/>
<organism evidence="9 10">
    <name type="scientific">Pinctada imbricata</name>
    <name type="common">Atlantic pearl-oyster</name>
    <name type="synonym">Pinctada martensii</name>
    <dbReference type="NCBI Taxonomy" id="66713"/>
    <lineage>
        <taxon>Eukaryota</taxon>
        <taxon>Metazoa</taxon>
        <taxon>Spiralia</taxon>
        <taxon>Lophotrochozoa</taxon>
        <taxon>Mollusca</taxon>
        <taxon>Bivalvia</taxon>
        <taxon>Autobranchia</taxon>
        <taxon>Pteriomorphia</taxon>
        <taxon>Pterioida</taxon>
        <taxon>Pterioidea</taxon>
        <taxon>Pteriidae</taxon>
        <taxon>Pinctada</taxon>
    </lineage>
</organism>
<comment type="caution">
    <text evidence="9">The sequence shown here is derived from an EMBL/GenBank/DDBJ whole genome shotgun (WGS) entry which is preliminary data.</text>
</comment>
<dbReference type="InterPro" id="IPR050726">
    <property type="entry name" value="mGluR"/>
</dbReference>
<evidence type="ECO:0000259" key="8">
    <source>
        <dbReference type="Pfam" id="PF01094"/>
    </source>
</evidence>
<dbReference type="InterPro" id="IPR000337">
    <property type="entry name" value="GPCR_3"/>
</dbReference>
<feature type="domain" description="Receptor ligand binding region" evidence="8">
    <location>
        <begin position="1034"/>
        <end position="1199"/>
    </location>
</feature>
<dbReference type="EMBL" id="VSWD01000013">
    <property type="protein sequence ID" value="KAK3084395.1"/>
    <property type="molecule type" value="Genomic_DNA"/>
</dbReference>
<dbReference type="PANTHER" id="PTHR24060">
    <property type="entry name" value="METABOTROPIC GLUTAMATE RECEPTOR"/>
    <property type="match status" value="1"/>
</dbReference>
<keyword evidence="7" id="KW-0732">Signal</keyword>
<dbReference type="Proteomes" id="UP001186944">
    <property type="component" value="Unassembled WGS sequence"/>
</dbReference>
<evidence type="ECO:0000256" key="5">
    <source>
        <dbReference type="ARBA" id="ARBA00023170"/>
    </source>
</evidence>
<gene>
    <name evidence="9" type="ORF">FSP39_012853</name>
</gene>
<evidence type="ECO:0000313" key="9">
    <source>
        <dbReference type="EMBL" id="KAK3084395.1"/>
    </source>
</evidence>
<feature type="domain" description="Receptor ligand binding region" evidence="8">
    <location>
        <begin position="632"/>
        <end position="924"/>
    </location>
</feature>
<evidence type="ECO:0000256" key="7">
    <source>
        <dbReference type="SAM" id="SignalP"/>
    </source>
</evidence>
<sequence length="1223" mass="135324">MWLYLALACLSVVAAQTPQNLQQKTCSSSGQRAVIQNGSPAMIGGLMAMHHAGSGGYGCGSISTGMMQAYEAIRWALDRLNKKDQILNGEYLNNSYIPGVNLGMTVYDYCDRSSSAIASAQELYPQFSAEARDCTKNSSSVMLGLVGASSSSVTKDVNEFSSQFNIPLVSYMATAAELSDGAMYPNFMRTVPPDGPLMDAIISVMNELGWQYVVVVYTEDTFGRGAFNELRPKLVAAGKCLTLAIGTGADDTSEAAMNQVLGKALATETTGVIFFGGSDIALKLLDVAENYQNAGKLQWIFTDSIPLASTFTGKKYPRGIISVLSGSRKIIEFEDHWVRINVNNPSAENPWYQDWYQTEYNCRLPSSSNPAFNGLPTCPTLTETQRRNEFVQDQFVEPAVHAVFGYAYALRSAHSDKCGGVAGLCSQLASMTTQEFYNNYLRNISFTYTKGERVESLASVGLEPYNAAAKVRFDANGDIVDPTYDVYNFNDYPGGAAYKFRKLGSYLNGRLEIVTSRLWMYDEARNDRVTPLPSSPCPASGCRPCLGVPTQSPYMYVPGDIVINGLFSLHFQGMAPLSCGLFDNGMRPGVQYMEAMFYAINRINTYFRAIDSTFLRGVSLGGLAFDDCMDASLGSHLVTENKKPLMGYAATSSELEDYEYYRYMLLGNKELLKALVLMIKRLGWHYVQVVQSPGGYFDTMYTDFRTIAAEEGICVVANHMFMEKGDMAHVIEKLKGHSSVKPVVLLANVNHIKSFLMKVDEMNVEGHFHYLLTMGKTEESAYQGLGNVTNGLLTVDIPGPDVTGFRQYLEGLRPTQYMTNPWFNEWYEIAMNCSLDASNMRSFGVVCNDPVNTPITTKVDVMRAVFPAIFGVYALSTALHETLLHYCGSTYNGICADFMNAADKGKIMLDKIDNTVMNYNGVSFMFKDKMVNFPVSFYNYGGGSFNLIGDYRFSDSRFTLSTSLIRLYGNLEPSAVTPHCTSVCTECLYAFSHQEYIYEEGDLIIPAMFDVHYPGSLPFLCGNLRFRNGFMNTEAFLFALDRINNGRANFTLNNVKLGLLGFDGCMDNDRALTITAGLYAGIFPLEDGKFEIPMDRLLGWVPYADDFTINIASSNLLNLITPAATSPILDDKSRYTTFFRTIASDGLRALAMAKTSALMGYKYIITLNAPDRGSRDALAAFKKYMEDEGICIGASYEFDTDWHSGTVGQLHRCFKYQSRSSIQ</sequence>
<feature type="signal peptide" evidence="7">
    <location>
        <begin position="1"/>
        <end position="15"/>
    </location>
</feature>
<evidence type="ECO:0000256" key="2">
    <source>
        <dbReference type="ARBA" id="ARBA00022692"/>
    </source>
</evidence>
<evidence type="ECO:0000256" key="3">
    <source>
        <dbReference type="ARBA" id="ARBA00022989"/>
    </source>
</evidence>
<evidence type="ECO:0000256" key="6">
    <source>
        <dbReference type="ARBA" id="ARBA00023180"/>
    </source>
</evidence>
<reference evidence="9" key="1">
    <citation type="submission" date="2019-08" db="EMBL/GenBank/DDBJ databases">
        <title>The improved chromosome-level genome for the pearl oyster Pinctada fucata martensii using PacBio sequencing and Hi-C.</title>
        <authorList>
            <person name="Zheng Z."/>
        </authorList>
    </citation>
    <scope>NUCLEOTIDE SEQUENCE</scope>
    <source>
        <strain evidence="9">ZZ-2019</strain>
        <tissue evidence="9">Adductor muscle</tissue>
    </source>
</reference>
<dbReference type="InterPro" id="IPR028082">
    <property type="entry name" value="Peripla_BP_I"/>
</dbReference>
<name>A0AA89BM66_PINIB</name>
<dbReference type="GO" id="GO:0004930">
    <property type="term" value="F:G protein-coupled receptor activity"/>
    <property type="evidence" value="ECO:0007669"/>
    <property type="project" value="InterPro"/>
</dbReference>
<proteinExistence type="predicted"/>
<keyword evidence="4" id="KW-0472">Membrane</keyword>
<keyword evidence="5" id="KW-0675">Receptor</keyword>
<accession>A0AA89BM66</accession>